<evidence type="ECO:0000313" key="2">
    <source>
        <dbReference type="EMBL" id="NCI49004.1"/>
    </source>
</evidence>
<reference evidence="2 3" key="1">
    <citation type="submission" date="2020-01" db="EMBL/GenBank/DDBJ databases">
        <title>Genome analysis.</title>
        <authorList>
            <person name="Wu S."/>
            <person name="Wang G."/>
        </authorList>
    </citation>
    <scope>NUCLEOTIDE SEQUENCE [LARGE SCALE GENOMIC DNA]</scope>
    <source>
        <strain evidence="2 3">SYL130</strain>
    </source>
</reference>
<feature type="signal peptide" evidence="1">
    <location>
        <begin position="1"/>
        <end position="18"/>
    </location>
</feature>
<dbReference type="PROSITE" id="PS51257">
    <property type="entry name" value="PROKAR_LIPOPROTEIN"/>
    <property type="match status" value="1"/>
</dbReference>
<sequence length="214" mass="23998">MNPIAKYAGLFLIATVWAMTGCTNGTDTNTIRSVKTAGAKSASITYVSPASNNWRYDSLRSMTSTVPANGKRTFPFGGWVSVEQYKGKRYIYYPCDLAYLSRTEITPVVWKEYGFETEESRIRSVSYRGKNQVEYDLTDPAGRLHKVTLYLVDANNGLVVKETNSGSAVYNLLVSTDRLHTLPMIVNECDSKVEEVEMDKIDFVRLLRGAGFKK</sequence>
<dbReference type="Proteomes" id="UP000753802">
    <property type="component" value="Unassembled WGS sequence"/>
</dbReference>
<keyword evidence="3" id="KW-1185">Reference proteome</keyword>
<keyword evidence="1" id="KW-0732">Signal</keyword>
<dbReference type="EMBL" id="JAACJS010000002">
    <property type="protein sequence ID" value="NCI49004.1"/>
    <property type="molecule type" value="Genomic_DNA"/>
</dbReference>
<organism evidence="2 3">
    <name type="scientific">Sediminibacterium roseum</name>
    <dbReference type="NCBI Taxonomy" id="1978412"/>
    <lineage>
        <taxon>Bacteria</taxon>
        <taxon>Pseudomonadati</taxon>
        <taxon>Bacteroidota</taxon>
        <taxon>Chitinophagia</taxon>
        <taxon>Chitinophagales</taxon>
        <taxon>Chitinophagaceae</taxon>
        <taxon>Sediminibacterium</taxon>
    </lineage>
</organism>
<evidence type="ECO:0000256" key="1">
    <source>
        <dbReference type="SAM" id="SignalP"/>
    </source>
</evidence>
<evidence type="ECO:0000313" key="3">
    <source>
        <dbReference type="Proteomes" id="UP000753802"/>
    </source>
</evidence>
<feature type="chain" id="PRO_5045656927" evidence="1">
    <location>
        <begin position="19"/>
        <end position="214"/>
    </location>
</feature>
<dbReference type="RefSeq" id="WP_161817304.1">
    <property type="nucleotide sequence ID" value="NZ_JAACJS010000002.1"/>
</dbReference>
<proteinExistence type="predicted"/>
<comment type="caution">
    <text evidence="2">The sequence shown here is derived from an EMBL/GenBank/DDBJ whole genome shotgun (WGS) entry which is preliminary data.</text>
</comment>
<protein>
    <submittedName>
        <fullName evidence="2">Uncharacterized protein</fullName>
    </submittedName>
</protein>
<name>A0ABW9ZPI5_9BACT</name>
<accession>A0ABW9ZPI5</accession>
<gene>
    <name evidence="2" type="ORF">GWC95_03665</name>
</gene>